<dbReference type="Pfam" id="PF00687">
    <property type="entry name" value="Ribosomal_L1"/>
    <property type="match status" value="1"/>
</dbReference>
<dbReference type="SUPFAM" id="SSF56808">
    <property type="entry name" value="Ribosomal protein L1"/>
    <property type="match status" value="1"/>
</dbReference>
<feature type="non-terminal residue" evidence="2">
    <location>
        <position position="1"/>
    </location>
</feature>
<dbReference type="InterPro" id="IPR016095">
    <property type="entry name" value="Ribosomal_uL1_3-a/b-sand"/>
</dbReference>
<dbReference type="Gene3D" id="3.40.50.790">
    <property type="match status" value="1"/>
</dbReference>
<protein>
    <recommendedName>
        <fullName evidence="4">Ribosomal protein L1</fullName>
    </recommendedName>
</protein>
<reference evidence="2" key="1">
    <citation type="journal article" date="2023" name="IScience">
        <title>Live-bearing cockroach genome reveals convergent evolutionary mechanisms linked to viviparity in insects and beyond.</title>
        <authorList>
            <person name="Fouks B."/>
            <person name="Harrison M.C."/>
            <person name="Mikhailova A.A."/>
            <person name="Marchal E."/>
            <person name="English S."/>
            <person name="Carruthers M."/>
            <person name="Jennings E.C."/>
            <person name="Chiamaka E.L."/>
            <person name="Frigard R.A."/>
            <person name="Pippel M."/>
            <person name="Attardo G.M."/>
            <person name="Benoit J.B."/>
            <person name="Bornberg-Bauer E."/>
            <person name="Tobe S.S."/>
        </authorList>
    </citation>
    <scope>NUCLEOTIDE SEQUENCE</scope>
    <source>
        <strain evidence="2">Stay&amp;Tobe</strain>
    </source>
</reference>
<feature type="compositionally biased region" description="Basic and acidic residues" evidence="1">
    <location>
        <begin position="441"/>
        <end position="453"/>
    </location>
</feature>
<evidence type="ECO:0000313" key="3">
    <source>
        <dbReference type="Proteomes" id="UP001233999"/>
    </source>
</evidence>
<dbReference type="EMBL" id="JASPKZ010009509">
    <property type="protein sequence ID" value="KAJ9576673.1"/>
    <property type="molecule type" value="Genomic_DNA"/>
</dbReference>
<feature type="compositionally biased region" description="Acidic residues" evidence="1">
    <location>
        <begin position="306"/>
        <end position="324"/>
    </location>
</feature>
<gene>
    <name evidence="2" type="ORF">L9F63_025431</name>
</gene>
<dbReference type="Proteomes" id="UP001233999">
    <property type="component" value="Unassembled WGS sequence"/>
</dbReference>
<dbReference type="InterPro" id="IPR023674">
    <property type="entry name" value="Ribosomal_uL1-like"/>
</dbReference>
<comment type="caution">
    <text evidence="2">The sequence shown here is derived from an EMBL/GenBank/DDBJ whole genome shotgun (WGS) entry which is preliminary data.</text>
</comment>
<dbReference type="AlphaFoldDB" id="A0AAD8E484"/>
<name>A0AAD8E484_DIPPU</name>
<feature type="compositionally biased region" description="Basic residues" evidence="1">
    <location>
        <begin position="479"/>
        <end position="490"/>
    </location>
</feature>
<dbReference type="CDD" id="cd00403">
    <property type="entry name" value="Ribosomal_L1"/>
    <property type="match status" value="1"/>
</dbReference>
<organism evidence="2 3">
    <name type="scientific">Diploptera punctata</name>
    <name type="common">Pacific beetle cockroach</name>
    <dbReference type="NCBI Taxonomy" id="6984"/>
    <lineage>
        <taxon>Eukaryota</taxon>
        <taxon>Metazoa</taxon>
        <taxon>Ecdysozoa</taxon>
        <taxon>Arthropoda</taxon>
        <taxon>Hexapoda</taxon>
        <taxon>Insecta</taxon>
        <taxon>Pterygota</taxon>
        <taxon>Neoptera</taxon>
        <taxon>Polyneoptera</taxon>
        <taxon>Dictyoptera</taxon>
        <taxon>Blattodea</taxon>
        <taxon>Blaberoidea</taxon>
        <taxon>Blaberidae</taxon>
        <taxon>Diplopterinae</taxon>
        <taxon>Diploptera</taxon>
    </lineage>
</organism>
<evidence type="ECO:0000313" key="2">
    <source>
        <dbReference type="EMBL" id="KAJ9576673.1"/>
    </source>
</evidence>
<evidence type="ECO:0000256" key="1">
    <source>
        <dbReference type="SAM" id="MobiDB-lite"/>
    </source>
</evidence>
<reference evidence="2" key="2">
    <citation type="submission" date="2023-05" db="EMBL/GenBank/DDBJ databases">
        <authorList>
            <person name="Fouks B."/>
        </authorList>
    </citation>
    <scope>NUCLEOTIDE SEQUENCE</scope>
    <source>
        <strain evidence="2">Stay&amp;Tobe</strain>
        <tissue evidence="2">Testes</tissue>
    </source>
</reference>
<feature type="compositionally biased region" description="Basic and acidic residues" evidence="1">
    <location>
        <begin position="424"/>
        <end position="434"/>
    </location>
</feature>
<keyword evidence="3" id="KW-1185">Reference proteome</keyword>
<feature type="region of interest" description="Disordered" evidence="1">
    <location>
        <begin position="386"/>
        <end position="498"/>
    </location>
</feature>
<accession>A0AAD8E484</accession>
<sequence length="498" mass="56856">MTLIQDKVESCVSALLKLESNLSKAKDNNLFDEGQPIHMTVQCIRVPAMNKRNLRFCLPNPLIDESSEVCLFVPNLQKGRSIEYEPTVQHYQDILKEHKVERISQIIPLNQINTEYDRYELKRNLVNQFDMFLADGRITGHVQGLIGKPIHMKRKLPVPVDFRAKDLKKEIDNALSKTLMMMTGHSEKSSLKIGHTKQSVPQIAENIVAVAEELASKYPGGWENIRSLKIHLQDRASIPVYISLKSCNDVEIPVVTPRIPKKAKPVEGELTTMPGVHVTVLPDGEVIVKKRKLTKEDIEFGLSPSDLEDFDPDEEMDANSADEEVAPKVESKKKVKKTAPLSKTKKERNDDADSDVNSVDENTHVVEAAEDAYLSEWREQWNENIKRNGKKRKEMVDEDLNDVPQTKKPKILQDKTKKKKLKNGTKEPKLLQDKTKKKKLKNEGKKENILQDKTKKKKIKDVKIKETVVEDLNDVSQTKKSKDKTKKKILKNVEIKET</sequence>
<dbReference type="InterPro" id="IPR028364">
    <property type="entry name" value="Ribosomal_uL1/biogenesis"/>
</dbReference>
<proteinExistence type="predicted"/>
<evidence type="ECO:0008006" key="4">
    <source>
        <dbReference type="Google" id="ProtNLM"/>
    </source>
</evidence>
<feature type="region of interest" description="Disordered" evidence="1">
    <location>
        <begin position="302"/>
        <end position="364"/>
    </location>
</feature>